<name>A0ABC8SNZ3_9AQUA</name>
<dbReference type="EC" id="2.4.1.-" evidence="5"/>
<dbReference type="CDD" id="cd03784">
    <property type="entry name" value="GT1_Gtf-like"/>
    <property type="match status" value="1"/>
</dbReference>
<dbReference type="InterPro" id="IPR035595">
    <property type="entry name" value="UDP_glycos_trans_CS"/>
</dbReference>
<gene>
    <name evidence="7" type="ORF">ILEXP_LOCUS26248</name>
</gene>
<dbReference type="SUPFAM" id="SSF53756">
    <property type="entry name" value="UDP-Glycosyltransferase/glycogen phosphorylase"/>
    <property type="match status" value="1"/>
</dbReference>
<organism evidence="7 8">
    <name type="scientific">Ilex paraguariensis</name>
    <name type="common">yerba mate</name>
    <dbReference type="NCBI Taxonomy" id="185542"/>
    <lineage>
        <taxon>Eukaryota</taxon>
        <taxon>Viridiplantae</taxon>
        <taxon>Streptophyta</taxon>
        <taxon>Embryophyta</taxon>
        <taxon>Tracheophyta</taxon>
        <taxon>Spermatophyta</taxon>
        <taxon>Magnoliopsida</taxon>
        <taxon>eudicotyledons</taxon>
        <taxon>Gunneridae</taxon>
        <taxon>Pentapetalae</taxon>
        <taxon>asterids</taxon>
        <taxon>campanulids</taxon>
        <taxon>Aquifoliales</taxon>
        <taxon>Aquifoliaceae</taxon>
        <taxon>Ilex</taxon>
    </lineage>
</organism>
<evidence type="ECO:0000256" key="3">
    <source>
        <dbReference type="ARBA" id="ARBA00022679"/>
    </source>
</evidence>
<dbReference type="Proteomes" id="UP001642360">
    <property type="component" value="Unassembled WGS sequence"/>
</dbReference>
<reference evidence="7 8" key="1">
    <citation type="submission" date="2024-02" db="EMBL/GenBank/DDBJ databases">
        <authorList>
            <person name="Vignale AGUSTIN F."/>
            <person name="Sosa J E."/>
            <person name="Modenutti C."/>
        </authorList>
    </citation>
    <scope>NUCLEOTIDE SEQUENCE [LARGE SCALE GENOMIC DNA]</scope>
</reference>
<dbReference type="AlphaFoldDB" id="A0ABC8SNZ3"/>
<dbReference type="PANTHER" id="PTHR48047">
    <property type="entry name" value="GLYCOSYLTRANSFERASE"/>
    <property type="match status" value="1"/>
</dbReference>
<evidence type="ECO:0000313" key="8">
    <source>
        <dbReference type="Proteomes" id="UP001642360"/>
    </source>
</evidence>
<feature type="domain" description="Glycosyltransferase N-terminal" evidence="6">
    <location>
        <begin position="9"/>
        <end position="249"/>
    </location>
</feature>
<evidence type="ECO:0000259" key="6">
    <source>
        <dbReference type="Pfam" id="PF26168"/>
    </source>
</evidence>
<proteinExistence type="inferred from homology"/>
<keyword evidence="2 4" id="KW-0328">Glycosyltransferase</keyword>
<evidence type="ECO:0000256" key="4">
    <source>
        <dbReference type="RuleBase" id="RU003718"/>
    </source>
</evidence>
<dbReference type="PANTHER" id="PTHR48047:SF229">
    <property type="entry name" value="UDP-GLYCOSYLTRANSFERASE 73C3-RELATED"/>
    <property type="match status" value="1"/>
</dbReference>
<comment type="similarity">
    <text evidence="1 4">Belongs to the UDP-glycosyltransferase family.</text>
</comment>
<dbReference type="FunFam" id="3.40.50.2000:FF:000071">
    <property type="entry name" value="Glycosyltransferase"/>
    <property type="match status" value="1"/>
</dbReference>
<accession>A0ABC8SNZ3</accession>
<comment type="caution">
    <text evidence="7">The sequence shown here is derived from an EMBL/GenBank/DDBJ whole genome shotgun (WGS) entry which is preliminary data.</text>
</comment>
<dbReference type="EMBL" id="CAUOFW020003047">
    <property type="protein sequence ID" value="CAK9157691.1"/>
    <property type="molecule type" value="Genomic_DNA"/>
</dbReference>
<dbReference type="GO" id="GO:0046527">
    <property type="term" value="F:glucosyltransferase activity"/>
    <property type="evidence" value="ECO:0007669"/>
    <property type="project" value="UniProtKB-ARBA"/>
</dbReference>
<evidence type="ECO:0000256" key="1">
    <source>
        <dbReference type="ARBA" id="ARBA00009995"/>
    </source>
</evidence>
<sequence length="486" mass="54705">MDSQSQQLHFVVFPFMAQGHMIPMVDIARLLAHRNILVTIITTPLNADRFTASISRAIEARLQIRVIQVQFPCVAAGLQEGCENVDMLPSIDVADKFFAATAMLQEPVKKLFKELKPPPSCLISDMCFPWTTKMAREFHIPRIVFHGFCCFSLLCLRILHNSRFLDDNTSESDRLVVPGLPDRIELTRENLSHIATTNSSMLTDLRNKMREAEDAAYGVVVNTFEELEPQYVNAYAKAKGAKVWCVGPVSLCNKNDMDKAERGNKASIDENHCLKWLDSQELGSVVYVCLGSITRLATSQMIELGLGLEASSRPFIWVIRSKSDDFEKWIAEERFEERIKGRGLLIHGWAPQVLILFHPAVGGFMTHCGWNSTLEGVAAGVPMITWPMFAEQFINEKLIDQVLRTGVRVGVEIQTNIGEEEKVGVLVKKDDVTMSVYRLMDEGEEAEERIKRAKELGKMAKMALEEGGSSHLNMTRLIQDIMEQTN</sequence>
<dbReference type="PROSITE" id="PS00375">
    <property type="entry name" value="UDPGT"/>
    <property type="match status" value="1"/>
</dbReference>
<evidence type="ECO:0000256" key="5">
    <source>
        <dbReference type="RuleBase" id="RU362057"/>
    </source>
</evidence>
<keyword evidence="3 4" id="KW-0808">Transferase</keyword>
<evidence type="ECO:0000256" key="2">
    <source>
        <dbReference type="ARBA" id="ARBA00022676"/>
    </source>
</evidence>
<dbReference type="InterPro" id="IPR002213">
    <property type="entry name" value="UDP_glucos_trans"/>
</dbReference>
<dbReference type="Pfam" id="PF00201">
    <property type="entry name" value="UDPGT"/>
    <property type="match status" value="1"/>
</dbReference>
<dbReference type="Pfam" id="PF26168">
    <property type="entry name" value="Glyco_transf_N"/>
    <property type="match status" value="1"/>
</dbReference>
<dbReference type="FunFam" id="3.40.50.2000:FF:000047">
    <property type="entry name" value="Glycosyltransferase"/>
    <property type="match status" value="1"/>
</dbReference>
<keyword evidence="8" id="KW-1185">Reference proteome</keyword>
<dbReference type="Gene3D" id="3.40.50.2000">
    <property type="entry name" value="Glycogen Phosphorylase B"/>
    <property type="match status" value="2"/>
</dbReference>
<dbReference type="InterPro" id="IPR058980">
    <property type="entry name" value="Glyco_transf_N"/>
</dbReference>
<protein>
    <recommendedName>
        <fullName evidence="5">Glycosyltransferase</fullName>
        <ecNumber evidence="5">2.4.1.-</ecNumber>
    </recommendedName>
</protein>
<evidence type="ECO:0000313" key="7">
    <source>
        <dbReference type="EMBL" id="CAK9157691.1"/>
    </source>
</evidence>